<protein>
    <submittedName>
        <fullName evidence="8">Exosome complex exonuclease RRP46 homolog</fullName>
    </submittedName>
</protein>
<dbReference type="SUPFAM" id="SSF55666">
    <property type="entry name" value="Ribonuclease PH domain 2-like"/>
    <property type="match status" value="1"/>
</dbReference>
<dbReference type="OrthoDB" id="27298at2759"/>
<accession>A0A8B7P7M5</accession>
<dbReference type="GO" id="GO:0071028">
    <property type="term" value="P:nuclear mRNA surveillance"/>
    <property type="evidence" value="ECO:0007669"/>
    <property type="project" value="TreeGrafter"/>
</dbReference>
<sequence>MSIEQSVQLNFLSRADGSAYYCLGNTSVVASVTGPTSGRVSARHHNKCNLEVQFCPCNGQPTIEERDVECIIGECIEEILASHLHPRATILLNIQELQSEHEHQLLTASLNGAVMALMDAGVQMQGLLAAVTCCYTHAGVVIVEPTALELQESKSSLVFVLESDTANVVACYQQGRLSVAEYTAVLNRAIEAAKEVFQFYRSEMLKRYSSHGCIDGQNEADYDYDPL</sequence>
<dbReference type="InterPro" id="IPR001247">
    <property type="entry name" value="ExoRNase_PH_dom1"/>
</dbReference>
<dbReference type="SUPFAM" id="SSF54211">
    <property type="entry name" value="Ribosomal protein S5 domain 2-like"/>
    <property type="match status" value="1"/>
</dbReference>
<feature type="domain" description="Exoribonuclease phosphorolytic" evidence="6">
    <location>
        <begin position="6"/>
        <end position="122"/>
    </location>
</feature>
<dbReference type="Gene3D" id="3.30.230.70">
    <property type="entry name" value="GHMP Kinase, N-terminal domain"/>
    <property type="match status" value="1"/>
</dbReference>
<evidence type="ECO:0000313" key="7">
    <source>
        <dbReference type="Proteomes" id="UP000694843"/>
    </source>
</evidence>
<dbReference type="GO" id="GO:0003723">
    <property type="term" value="F:RNA binding"/>
    <property type="evidence" value="ECO:0007669"/>
    <property type="project" value="TreeGrafter"/>
</dbReference>
<dbReference type="GO" id="GO:0005730">
    <property type="term" value="C:nucleolus"/>
    <property type="evidence" value="ECO:0007669"/>
    <property type="project" value="TreeGrafter"/>
</dbReference>
<dbReference type="OMA" id="SYKCPAT"/>
<dbReference type="CTD" id="41270"/>
<evidence type="ECO:0000256" key="3">
    <source>
        <dbReference type="ARBA" id="ARBA00022552"/>
    </source>
</evidence>
<dbReference type="RefSeq" id="XP_018021955.1">
    <property type="nucleotide sequence ID" value="XM_018166466.1"/>
</dbReference>
<keyword evidence="8" id="KW-0540">Nuclease</keyword>
<dbReference type="AlphaFoldDB" id="A0A8B7P7M5"/>
<organism evidence="7 8">
    <name type="scientific">Hyalella azteca</name>
    <name type="common">Amphipod</name>
    <dbReference type="NCBI Taxonomy" id="294128"/>
    <lineage>
        <taxon>Eukaryota</taxon>
        <taxon>Metazoa</taxon>
        <taxon>Ecdysozoa</taxon>
        <taxon>Arthropoda</taxon>
        <taxon>Crustacea</taxon>
        <taxon>Multicrustacea</taxon>
        <taxon>Malacostraca</taxon>
        <taxon>Eumalacostraca</taxon>
        <taxon>Peracarida</taxon>
        <taxon>Amphipoda</taxon>
        <taxon>Senticaudata</taxon>
        <taxon>Talitrida</taxon>
        <taxon>Talitroidea</taxon>
        <taxon>Hyalellidae</taxon>
        <taxon>Hyalella</taxon>
    </lineage>
</organism>
<dbReference type="InterPro" id="IPR020568">
    <property type="entry name" value="Ribosomal_Su5_D2-typ_SF"/>
</dbReference>
<comment type="subcellular location">
    <subcellularLocation>
        <location evidence="1">Nucleus</location>
    </subcellularLocation>
</comment>
<proteinExistence type="inferred from homology"/>
<gene>
    <name evidence="8" type="primary">LOC108678120</name>
</gene>
<dbReference type="GO" id="GO:0034475">
    <property type="term" value="P:U4 snRNA 3'-end processing"/>
    <property type="evidence" value="ECO:0007669"/>
    <property type="project" value="TreeGrafter"/>
</dbReference>
<dbReference type="PANTHER" id="PTHR11953:SF1">
    <property type="entry name" value="EXOSOME COMPLEX COMPONENT RRP46"/>
    <property type="match status" value="1"/>
</dbReference>
<reference evidence="8" key="1">
    <citation type="submission" date="2025-08" db="UniProtKB">
        <authorList>
            <consortium name="RefSeq"/>
        </authorList>
    </citation>
    <scope>IDENTIFICATION</scope>
    <source>
        <tissue evidence="8">Whole organism</tissue>
    </source>
</reference>
<evidence type="ECO:0000256" key="2">
    <source>
        <dbReference type="ARBA" id="ARBA00006678"/>
    </source>
</evidence>
<comment type="similarity">
    <text evidence="2">Belongs to the RNase PH family.</text>
</comment>
<keyword evidence="7" id="KW-1185">Reference proteome</keyword>
<name>A0A8B7P7M5_HYAAZ</name>
<dbReference type="GO" id="GO:0016075">
    <property type="term" value="P:rRNA catabolic process"/>
    <property type="evidence" value="ECO:0007669"/>
    <property type="project" value="TreeGrafter"/>
</dbReference>
<dbReference type="InterPro" id="IPR036345">
    <property type="entry name" value="ExoRNase_PH_dom2_sf"/>
</dbReference>
<dbReference type="CDD" id="cd11372">
    <property type="entry name" value="RNase_PH_RRP46"/>
    <property type="match status" value="1"/>
</dbReference>
<evidence type="ECO:0000256" key="1">
    <source>
        <dbReference type="ARBA" id="ARBA00004123"/>
    </source>
</evidence>
<evidence type="ECO:0000256" key="4">
    <source>
        <dbReference type="ARBA" id="ARBA00022835"/>
    </source>
</evidence>
<evidence type="ECO:0000313" key="8">
    <source>
        <dbReference type="RefSeq" id="XP_018021955.1"/>
    </source>
</evidence>
<dbReference type="GO" id="GO:0000177">
    <property type="term" value="C:cytoplasmic exosome (RNase complex)"/>
    <property type="evidence" value="ECO:0007669"/>
    <property type="project" value="TreeGrafter"/>
</dbReference>
<keyword evidence="5" id="KW-0539">Nucleus</keyword>
<dbReference type="GO" id="GO:0006364">
    <property type="term" value="P:rRNA processing"/>
    <property type="evidence" value="ECO:0007669"/>
    <property type="project" value="UniProtKB-KW"/>
</dbReference>
<dbReference type="InterPro" id="IPR027408">
    <property type="entry name" value="PNPase/RNase_PH_dom_sf"/>
</dbReference>
<dbReference type="GO" id="GO:0000176">
    <property type="term" value="C:nuclear exosome (RNase complex)"/>
    <property type="evidence" value="ECO:0007669"/>
    <property type="project" value="TreeGrafter"/>
</dbReference>
<dbReference type="GO" id="GO:0004527">
    <property type="term" value="F:exonuclease activity"/>
    <property type="evidence" value="ECO:0007669"/>
    <property type="project" value="UniProtKB-KW"/>
</dbReference>
<dbReference type="Proteomes" id="UP000694843">
    <property type="component" value="Unplaced"/>
</dbReference>
<keyword evidence="3" id="KW-0698">rRNA processing</keyword>
<dbReference type="InterPro" id="IPR050080">
    <property type="entry name" value="RNase_PH"/>
</dbReference>
<keyword evidence="8" id="KW-0378">Hydrolase</keyword>
<evidence type="ECO:0000256" key="5">
    <source>
        <dbReference type="ARBA" id="ARBA00023242"/>
    </source>
</evidence>
<keyword evidence="8" id="KW-0269">Exonuclease</keyword>
<dbReference type="GeneID" id="108678120"/>
<dbReference type="Pfam" id="PF01138">
    <property type="entry name" value="RNase_PH"/>
    <property type="match status" value="1"/>
</dbReference>
<dbReference type="KEGG" id="hazt:108678120"/>
<dbReference type="GO" id="GO:0071051">
    <property type="term" value="P:poly(A)-dependent snoRNA 3'-end processing"/>
    <property type="evidence" value="ECO:0007669"/>
    <property type="project" value="TreeGrafter"/>
</dbReference>
<evidence type="ECO:0000259" key="6">
    <source>
        <dbReference type="Pfam" id="PF01138"/>
    </source>
</evidence>
<keyword evidence="4" id="KW-0271">Exosome</keyword>
<dbReference type="PANTHER" id="PTHR11953">
    <property type="entry name" value="EXOSOME COMPLEX COMPONENT"/>
    <property type="match status" value="1"/>
</dbReference>